<keyword evidence="2 4" id="KW-0863">Zinc-finger</keyword>
<dbReference type="InterPro" id="IPR006564">
    <property type="entry name" value="Znf_PMZ"/>
</dbReference>
<keyword evidence="8" id="KW-1185">Reference proteome</keyword>
<evidence type="ECO:0000256" key="3">
    <source>
        <dbReference type="ARBA" id="ARBA00022833"/>
    </source>
</evidence>
<proteinExistence type="predicted"/>
<comment type="caution">
    <text evidence="7">The sequence shown here is derived from an EMBL/GenBank/DDBJ whole genome shotgun (WGS) entry which is preliminary data.</text>
</comment>
<feature type="region of interest" description="Disordered" evidence="5">
    <location>
        <begin position="1175"/>
        <end position="1195"/>
    </location>
</feature>
<organism evidence="7 8">
    <name type="scientific">Centaurea solstitialis</name>
    <name type="common">yellow star-thistle</name>
    <dbReference type="NCBI Taxonomy" id="347529"/>
    <lineage>
        <taxon>Eukaryota</taxon>
        <taxon>Viridiplantae</taxon>
        <taxon>Streptophyta</taxon>
        <taxon>Embryophyta</taxon>
        <taxon>Tracheophyta</taxon>
        <taxon>Spermatophyta</taxon>
        <taxon>Magnoliopsida</taxon>
        <taxon>eudicotyledons</taxon>
        <taxon>Gunneridae</taxon>
        <taxon>Pentapetalae</taxon>
        <taxon>asterids</taxon>
        <taxon>campanulids</taxon>
        <taxon>Asterales</taxon>
        <taxon>Asteraceae</taxon>
        <taxon>Carduoideae</taxon>
        <taxon>Cardueae</taxon>
        <taxon>Centaureinae</taxon>
        <taxon>Centaurea</taxon>
    </lineage>
</organism>
<dbReference type="InterPro" id="IPR007527">
    <property type="entry name" value="Znf_SWIM"/>
</dbReference>
<dbReference type="PANTHER" id="PTHR47718:SF12">
    <property type="entry name" value="PROTEIN FAR1-RELATED SEQUENCE"/>
    <property type="match status" value="1"/>
</dbReference>
<dbReference type="Pfam" id="PF03101">
    <property type="entry name" value="FAR1"/>
    <property type="match status" value="1"/>
</dbReference>
<evidence type="ECO:0000256" key="4">
    <source>
        <dbReference type="PROSITE-ProRule" id="PRU00325"/>
    </source>
</evidence>
<evidence type="ECO:0000259" key="6">
    <source>
        <dbReference type="PROSITE" id="PS50966"/>
    </source>
</evidence>
<feature type="compositionally biased region" description="Polar residues" evidence="5">
    <location>
        <begin position="469"/>
        <end position="486"/>
    </location>
</feature>
<dbReference type="Pfam" id="PF09331">
    <property type="entry name" value="DUF1985"/>
    <property type="match status" value="1"/>
</dbReference>
<evidence type="ECO:0000313" key="7">
    <source>
        <dbReference type="EMBL" id="KAJ9566138.1"/>
    </source>
</evidence>
<dbReference type="PANTHER" id="PTHR47718">
    <property type="entry name" value="OS01G0519700 PROTEIN"/>
    <property type="match status" value="1"/>
</dbReference>
<dbReference type="InterPro" id="IPR004330">
    <property type="entry name" value="FAR1_DNA_bnd_dom"/>
</dbReference>
<evidence type="ECO:0000256" key="5">
    <source>
        <dbReference type="SAM" id="MobiDB-lite"/>
    </source>
</evidence>
<name>A0AA38UAW7_9ASTR</name>
<dbReference type="Pfam" id="PF10551">
    <property type="entry name" value="MULE"/>
    <property type="match status" value="1"/>
</dbReference>
<evidence type="ECO:0000256" key="1">
    <source>
        <dbReference type="ARBA" id="ARBA00022723"/>
    </source>
</evidence>
<dbReference type="Proteomes" id="UP001172457">
    <property type="component" value="Chromosome 1"/>
</dbReference>
<dbReference type="GO" id="GO:0008270">
    <property type="term" value="F:zinc ion binding"/>
    <property type="evidence" value="ECO:0007669"/>
    <property type="project" value="UniProtKB-KW"/>
</dbReference>
<reference evidence="7" key="1">
    <citation type="submission" date="2023-03" db="EMBL/GenBank/DDBJ databases">
        <title>Chromosome-scale reference genome and RAD-based genetic map of yellow starthistle (Centaurea solstitialis) reveal putative structural variation and QTLs associated with invader traits.</title>
        <authorList>
            <person name="Reatini B."/>
            <person name="Cang F.A."/>
            <person name="Jiang Q."/>
            <person name="Mckibben M.T.W."/>
            <person name="Barker M.S."/>
            <person name="Rieseberg L.H."/>
            <person name="Dlugosch K.M."/>
        </authorList>
    </citation>
    <scope>NUCLEOTIDE SEQUENCE</scope>
    <source>
        <strain evidence="7">CAN-66</strain>
        <tissue evidence="7">Leaf</tissue>
    </source>
</reference>
<feature type="domain" description="SWIM-type" evidence="6">
    <location>
        <begin position="1030"/>
        <end position="1068"/>
    </location>
</feature>
<dbReference type="AlphaFoldDB" id="A0AA38UAW7"/>
<keyword evidence="1" id="KW-0479">Metal-binding</keyword>
<feature type="compositionally biased region" description="Acidic residues" evidence="5">
    <location>
        <begin position="235"/>
        <end position="265"/>
    </location>
</feature>
<accession>A0AA38UAW7</accession>
<dbReference type="SMART" id="SM00575">
    <property type="entry name" value="ZnF_PMZ"/>
    <property type="match status" value="1"/>
</dbReference>
<dbReference type="InterPro" id="IPR015410">
    <property type="entry name" value="DUF1985"/>
</dbReference>
<dbReference type="EMBL" id="JARYMX010000001">
    <property type="protein sequence ID" value="KAJ9566138.1"/>
    <property type="molecule type" value="Genomic_DNA"/>
</dbReference>
<dbReference type="InterPro" id="IPR018289">
    <property type="entry name" value="MULE_transposase_dom"/>
</dbReference>
<sequence length="1236" mass="142632">MKHQIDPPNGQEEELWFDVNDYKLRFTRRDFCLITGFRFGLQPEIQNYDCAFVQRVFGNTVITIGQIRQKFQLIELEDEFTDDDAVRICLLLMIERFFLGHQDRQKVPKVILALLDDLELWNSFPWGSYIWDYTFPQINYAVAKRTTGVNREAMTLCGFVFALKIWIVETFPVARKVFTRYDRELRGVCWYKESTLYRKHAYAILALSNEGSPIRLVPTEAERRAQWYIDSVEWFTDDDDDDDGDGDEGDAEGDNEVDDDDDDDYDGGHQTYMDEEPNPRYGGSSAAYRGTESIPHADWNPHNSWMAQQEEIESLKGRLGMTAIQSGQEPVASVASYYSSLFGESTSNAPPETPFQQYTQQQPTTLIDSTPQYSYAQSFPAPPPEPSNAGHDFVNTLLDSTNWHSISIRFLRFQTSISFSDSTTILEEYSMDSDAVENSTLFVDEKFEFLENFDDVESISTTDDEYDEFSTSSNQNNTGDETSSSGVEIDCVNSLQLWTPEVPDGLKPVVGQMFESLDKGIEMYKKYAVNAGFDIRLSCVKKNKLKDIILRYVVCNREGIPEPIQKKHFRFSKEKSKDDKTGCGAGVKFKVCSDGKSFILYDFEEKHNHCLFDEDSKHMLKSKRKLDYSQQRFILKMSNANIGATQAHNIICQLKGGYDRVGGTKVEYKNFQRDRNCYIGDSDANLFVRKMNNRKLYIPNFSFEYNSDGGLLKYAFWADDTAKQNFQEFGDIVSFDATYRTNKYCMVFVPFTGIDNHKNCVTLGAGILDSEDGNAFKWLLEAFLKSFGKQPKLVVTDQCPAIKQAVREIFKESRHRFCMWHISEKLPAKVKHNVLSNGDFKKRFHCLIWDENIDANEFEERWTSLMTEFSLQGHKWLKYMFKNRHRWIPSFYRDIPMARLMRTTSRSESENSFFSQFFHYGATLMKFIDSFDSAMDKQRNNHRLLNHKIKTTLPKLLTPLPIEVHASKIYTRSVFKDVQNEIYQSVWSCFQSSMTLVDGSDVIVIVEKKKIQQKSTDDDTANANSYIKSIEQKVTHNKEHASFHCSCLFFHHYGLLCRHIFCVFKNLGIEEIPTKYIMKRWRKDLISSELLKKRHWDGEGNEHLKELENDAQSIFDDCLGIVVNDIKKFEAFVSKMKTLKTELEAAGCTVAQKGKEKIMESLLGVSKPDIVAVGNPKDINNKGSGTGKRLKSGKEKAIEKRQKVARLCRLCGEYAFHDSRNCPSRAEEEEEEQEEE</sequence>
<evidence type="ECO:0000256" key="2">
    <source>
        <dbReference type="ARBA" id="ARBA00022771"/>
    </source>
</evidence>
<protein>
    <recommendedName>
        <fullName evidence="6">SWIM-type domain-containing protein</fullName>
    </recommendedName>
</protein>
<feature type="region of interest" description="Disordered" evidence="5">
    <location>
        <begin position="235"/>
        <end position="285"/>
    </location>
</feature>
<feature type="region of interest" description="Disordered" evidence="5">
    <location>
        <begin position="464"/>
        <end position="486"/>
    </location>
</feature>
<evidence type="ECO:0000313" key="8">
    <source>
        <dbReference type="Proteomes" id="UP001172457"/>
    </source>
</evidence>
<keyword evidence="3" id="KW-0862">Zinc</keyword>
<gene>
    <name evidence="7" type="ORF">OSB04_002104</name>
</gene>
<dbReference type="PROSITE" id="PS50966">
    <property type="entry name" value="ZF_SWIM"/>
    <property type="match status" value="1"/>
</dbReference>